<dbReference type="InterPro" id="IPR054189">
    <property type="entry name" value="DUF6894"/>
</dbReference>
<reference evidence="3" key="1">
    <citation type="submission" date="2023-07" db="EMBL/GenBank/DDBJ databases">
        <title>Genomic characterization of faba bean (Vicia faba) microsymbionts in Mexican soils.</title>
        <authorList>
            <person name="Rivera Orduna F.N."/>
            <person name="Guevara-Luna J."/>
            <person name="Yan J."/>
            <person name="Arroyo-Herrera I."/>
            <person name="Li Y."/>
            <person name="Vasquez-Murrieta M.S."/>
            <person name="Wang E.T."/>
        </authorList>
    </citation>
    <scope>NUCLEOTIDE SEQUENCE [LARGE SCALE GENOMIC DNA]</scope>
    <source>
        <strain evidence="3">CH6</strain>
    </source>
</reference>
<dbReference type="RefSeq" id="WP_097629574.1">
    <property type="nucleotide sequence ID" value="NZ_JAVLSG010000002.1"/>
</dbReference>
<dbReference type="Proteomes" id="UP001269402">
    <property type="component" value="Unassembled WGS sequence"/>
</dbReference>
<evidence type="ECO:0000313" key="3">
    <source>
        <dbReference type="Proteomes" id="UP001269402"/>
    </source>
</evidence>
<organism evidence="2 3">
    <name type="scientific">Rhizobium redzepovicii</name>
    <dbReference type="NCBI Taxonomy" id="2867518"/>
    <lineage>
        <taxon>Bacteria</taxon>
        <taxon>Pseudomonadati</taxon>
        <taxon>Pseudomonadota</taxon>
        <taxon>Alphaproteobacteria</taxon>
        <taxon>Hyphomicrobiales</taxon>
        <taxon>Rhizobiaceae</taxon>
        <taxon>Rhizobium/Agrobacterium group</taxon>
        <taxon>Rhizobium</taxon>
    </lineage>
</organism>
<name>A0AAW8P6Z2_9HYPH</name>
<protein>
    <recommendedName>
        <fullName evidence="1">DUF6894 domain-containing protein</fullName>
    </recommendedName>
</protein>
<accession>A0AAW8P6Z2</accession>
<sequence>MTTFFFSIKDDDGEFHVDNGLEFVDLAAALGYAHHVLSEMAVDGIPNSPEEEKSVAIEGPDRQPVAVMSIRMTLNFIQPSAPEGMSSGCSRR</sequence>
<feature type="domain" description="DUF6894" evidence="1">
    <location>
        <begin position="4"/>
        <end position="70"/>
    </location>
</feature>
<comment type="caution">
    <text evidence="2">The sequence shown here is derived from an EMBL/GenBank/DDBJ whole genome shotgun (WGS) entry which is preliminary data.</text>
</comment>
<dbReference type="Pfam" id="PF21834">
    <property type="entry name" value="DUF6894"/>
    <property type="match status" value="1"/>
</dbReference>
<evidence type="ECO:0000313" key="2">
    <source>
        <dbReference type="EMBL" id="MDR9762787.1"/>
    </source>
</evidence>
<dbReference type="EMBL" id="JAVLSH010000012">
    <property type="protein sequence ID" value="MDR9762787.1"/>
    <property type="molecule type" value="Genomic_DNA"/>
</dbReference>
<proteinExistence type="predicted"/>
<dbReference type="AlphaFoldDB" id="A0AAW8P6Z2"/>
<evidence type="ECO:0000259" key="1">
    <source>
        <dbReference type="Pfam" id="PF21834"/>
    </source>
</evidence>
<keyword evidence="3" id="KW-1185">Reference proteome</keyword>
<gene>
    <name evidence="2" type="ORF">RJJ37_24655</name>
</gene>